<evidence type="ECO:0000313" key="2">
    <source>
        <dbReference type="EMBL" id="KAK1764494.1"/>
    </source>
</evidence>
<evidence type="ECO:0000256" key="1">
    <source>
        <dbReference type="SAM" id="MobiDB-lite"/>
    </source>
</evidence>
<dbReference type="Proteomes" id="UP001244011">
    <property type="component" value="Unassembled WGS sequence"/>
</dbReference>
<name>A0AAJ0BWP5_9PEZI</name>
<comment type="caution">
    <text evidence="2">The sequence shown here is derived from an EMBL/GenBank/DDBJ whole genome shotgun (WGS) entry which is preliminary data.</text>
</comment>
<dbReference type="AlphaFoldDB" id="A0AAJ0BWP5"/>
<dbReference type="GeneID" id="85313355"/>
<accession>A0AAJ0BWP5</accession>
<keyword evidence="3" id="KW-1185">Reference proteome</keyword>
<proteinExistence type="predicted"/>
<protein>
    <submittedName>
        <fullName evidence="2">Uncharacterized protein</fullName>
    </submittedName>
</protein>
<dbReference type="EMBL" id="MU839020">
    <property type="protein sequence ID" value="KAK1764494.1"/>
    <property type="molecule type" value="Genomic_DNA"/>
</dbReference>
<dbReference type="RefSeq" id="XP_060280707.1">
    <property type="nucleotide sequence ID" value="XM_060430168.1"/>
</dbReference>
<gene>
    <name evidence="2" type="ORF">QBC33DRAFT_561886</name>
</gene>
<feature type="compositionally biased region" description="Basic and acidic residues" evidence="1">
    <location>
        <begin position="231"/>
        <end position="245"/>
    </location>
</feature>
<organism evidence="2 3">
    <name type="scientific">Phialemonium atrogriseum</name>
    <dbReference type="NCBI Taxonomy" id="1093897"/>
    <lineage>
        <taxon>Eukaryota</taxon>
        <taxon>Fungi</taxon>
        <taxon>Dikarya</taxon>
        <taxon>Ascomycota</taxon>
        <taxon>Pezizomycotina</taxon>
        <taxon>Sordariomycetes</taxon>
        <taxon>Sordariomycetidae</taxon>
        <taxon>Cephalothecales</taxon>
        <taxon>Cephalothecaceae</taxon>
        <taxon>Phialemonium</taxon>
    </lineage>
</organism>
<feature type="region of interest" description="Disordered" evidence="1">
    <location>
        <begin position="231"/>
        <end position="276"/>
    </location>
</feature>
<sequence>MPPRLNRRELRDLLMARIKTYIGLPEENIQETKDIITDCDYFSLPDHMGGGSMAPGQKILKDAESIIGMEASRDRRSAIYKEVMVGMPGYKKTPEWDRPVINPNEKPKSAFSVSRVQPGSQKSNLQLIQDLGAAVGLKDTTVSSLRAQITWWDGLGDYKRPCTLSLGPQCSVRGGRLGRDHTLEDVPNHYVRDCLMGYITGDDLAEDLRQPALEAVYPDLTPAEREEYDTILKEQQKERENEVRAKQTAPKAGGKRKSGNATDGGGLRRLKRTKTF</sequence>
<reference evidence="2" key="1">
    <citation type="submission" date="2023-06" db="EMBL/GenBank/DDBJ databases">
        <title>Genome-scale phylogeny and comparative genomics of the fungal order Sordariales.</title>
        <authorList>
            <consortium name="Lawrence Berkeley National Laboratory"/>
            <person name="Hensen N."/>
            <person name="Bonometti L."/>
            <person name="Westerberg I."/>
            <person name="Brannstrom I.O."/>
            <person name="Guillou S."/>
            <person name="Cros-Aarteil S."/>
            <person name="Calhoun S."/>
            <person name="Haridas S."/>
            <person name="Kuo A."/>
            <person name="Mondo S."/>
            <person name="Pangilinan J."/>
            <person name="Riley R."/>
            <person name="Labutti K."/>
            <person name="Andreopoulos B."/>
            <person name="Lipzen A."/>
            <person name="Chen C."/>
            <person name="Yanf M."/>
            <person name="Daum C."/>
            <person name="Ng V."/>
            <person name="Clum A."/>
            <person name="Steindorff A."/>
            <person name="Ohm R."/>
            <person name="Martin F."/>
            <person name="Silar P."/>
            <person name="Natvig D."/>
            <person name="Lalanne C."/>
            <person name="Gautier V."/>
            <person name="Ament-Velasquez S.L."/>
            <person name="Kruys A."/>
            <person name="Hutchinson M.I."/>
            <person name="Powell A.J."/>
            <person name="Barry K."/>
            <person name="Miller A.N."/>
            <person name="Grigoriev I.V."/>
            <person name="Debuchy R."/>
            <person name="Gladieux P."/>
            <person name="Thoren M.H."/>
            <person name="Johannesson H."/>
        </authorList>
    </citation>
    <scope>NUCLEOTIDE SEQUENCE</scope>
    <source>
        <strain evidence="2">8032-3</strain>
    </source>
</reference>
<evidence type="ECO:0000313" key="3">
    <source>
        <dbReference type="Proteomes" id="UP001244011"/>
    </source>
</evidence>